<reference evidence="2" key="1">
    <citation type="submission" date="2022-05" db="EMBL/GenBank/DDBJ databases">
        <title>Complete genome sequence of toluene-degrading Gulosibacter sediminis strain ACHW.36C.</title>
        <authorList>
            <person name="Wai A.C."/>
            <person name="Lai G.K."/>
            <person name="Griffin S.D."/>
            <person name="Leung F.C."/>
        </authorList>
    </citation>
    <scope>NUCLEOTIDE SEQUENCE [LARGE SCALE GENOMIC DNA]</scope>
    <source>
        <strain evidence="2">ACHW.36C</strain>
    </source>
</reference>
<proteinExistence type="predicted"/>
<evidence type="ECO:0000313" key="2">
    <source>
        <dbReference type="EMBL" id="UQN15255.1"/>
    </source>
</evidence>
<dbReference type="EMBL" id="CP097160">
    <property type="protein sequence ID" value="UQN15255.1"/>
    <property type="molecule type" value="Genomic_DNA"/>
</dbReference>
<accession>A0ABY4MXU6</accession>
<organism evidence="2">
    <name type="scientific">Gulosibacter sediminis</name>
    <dbReference type="NCBI Taxonomy" id="1729695"/>
    <lineage>
        <taxon>Bacteria</taxon>
        <taxon>Bacillati</taxon>
        <taxon>Actinomycetota</taxon>
        <taxon>Actinomycetes</taxon>
        <taxon>Micrococcales</taxon>
        <taxon>Microbacteriaceae</taxon>
        <taxon>Gulosibacter</taxon>
    </lineage>
</organism>
<gene>
    <name evidence="2" type="ORF">M3M28_01925</name>
</gene>
<name>A0ABY4MXU6_9MICO</name>
<evidence type="ECO:0000259" key="1">
    <source>
        <dbReference type="Pfam" id="PF12728"/>
    </source>
</evidence>
<protein>
    <submittedName>
        <fullName evidence="2">Helix-turn-helix domain-containing protein</fullName>
    </submittedName>
</protein>
<dbReference type="Pfam" id="PF12728">
    <property type="entry name" value="HTH_17"/>
    <property type="match status" value="1"/>
</dbReference>
<feature type="domain" description="Helix-turn-helix" evidence="1">
    <location>
        <begin position="12"/>
        <end position="63"/>
    </location>
</feature>
<sequence>MSSNPNQGLPRFLTLSDVAEILNVELDVVRDLVDSNELAAIRIGSAGALRVEQLELERFVADQYEARRREAMFGQQEFIDIPEITGSGSWRDGNN</sequence>
<dbReference type="InterPro" id="IPR041657">
    <property type="entry name" value="HTH_17"/>
</dbReference>